<feature type="transmembrane region" description="Helical" evidence="7">
    <location>
        <begin position="232"/>
        <end position="250"/>
    </location>
</feature>
<feature type="transmembrane region" description="Helical" evidence="7">
    <location>
        <begin position="420"/>
        <end position="443"/>
    </location>
</feature>
<dbReference type="STRING" id="55544.A0A4D9E8D6"/>
<dbReference type="Pfam" id="PF00860">
    <property type="entry name" value="Xan_ur_permease"/>
    <property type="match status" value="1"/>
</dbReference>
<proteinExistence type="inferred from homology"/>
<evidence type="ECO:0000256" key="4">
    <source>
        <dbReference type="ARBA" id="ARBA00022989"/>
    </source>
</evidence>
<evidence type="ECO:0000256" key="1">
    <source>
        <dbReference type="ARBA" id="ARBA00004141"/>
    </source>
</evidence>
<sequence>MTHSAVKDVNGLENPSFMVEDGDQYSALSELDAEGLKEKKKDQGKNCSTLVYSVTDIPPWYLCILLGIQHYLTALGGLVAIPLILSKELCLQHDPLTQGHLISTIFFVSGICTLLQVLFGVRLPILQGGTFAFLTPTLAMLSLPNWRCPAWTQNASQVNATSPEFIEVWQSRMRELQGAIMVASCFQIFVGFSGLIGFLMRFIGPLTIAPTITLVALPLFNSAGDEAGSHWGVSSISFVGGLLVYCFQDLFNLTQLLINSLFHQLYFLSVLSLESLSPVLLGLAITWLICFALTVSNAFPSDSAVYGYLARTDSKGDVLSQAPWFRFPYPGQWGVPTISLAGIFGIIAGVISSMVESVGDYYACARLSGAPPPPKHAINRGIGVEGIGCLLAGAWGTGNGTTSYSENVGALGITRVGSRIVIVAGGCVLLVIGIFGKVGAVFASIPTPLIGGLLLVMFGIITAVGVSNLQYVDMNSSRNLFIFGFSIYAGLAIPNWVNKNSQVLETGILQLDQVIRVLLTTGMFVGGFLAFMLDNTIPGSQEERGLLAWKETCQEECDETRVLEVYGLPFGIGTKFCTSSWVQYLPTCPKRLSGSKRKEEPKSFKQENSFKINSEREPEIDIDTRI</sequence>
<feature type="compositionally biased region" description="Basic and acidic residues" evidence="6">
    <location>
        <begin position="596"/>
        <end position="605"/>
    </location>
</feature>
<organism evidence="8 9">
    <name type="scientific">Platysternon megacephalum</name>
    <name type="common">big-headed turtle</name>
    <dbReference type="NCBI Taxonomy" id="55544"/>
    <lineage>
        <taxon>Eukaryota</taxon>
        <taxon>Metazoa</taxon>
        <taxon>Chordata</taxon>
        <taxon>Craniata</taxon>
        <taxon>Vertebrata</taxon>
        <taxon>Euteleostomi</taxon>
        <taxon>Archelosauria</taxon>
        <taxon>Testudinata</taxon>
        <taxon>Testudines</taxon>
        <taxon>Cryptodira</taxon>
        <taxon>Durocryptodira</taxon>
        <taxon>Testudinoidea</taxon>
        <taxon>Platysternidae</taxon>
        <taxon>Platysternon</taxon>
    </lineage>
</organism>
<protein>
    <submittedName>
        <fullName evidence="8">AN1-type zinc finger protein 5-like</fullName>
    </submittedName>
</protein>
<comment type="subcellular location">
    <subcellularLocation>
        <location evidence="1">Membrane</location>
        <topology evidence="1">Multi-pass membrane protein</topology>
    </subcellularLocation>
</comment>
<name>A0A4D9E8D6_9SAUR</name>
<keyword evidence="4 7" id="KW-1133">Transmembrane helix</keyword>
<evidence type="ECO:0000256" key="7">
    <source>
        <dbReference type="SAM" id="Phobius"/>
    </source>
</evidence>
<evidence type="ECO:0000256" key="5">
    <source>
        <dbReference type="ARBA" id="ARBA00023136"/>
    </source>
</evidence>
<dbReference type="OrthoDB" id="1641903at2759"/>
<dbReference type="PANTHER" id="PTHR11119">
    <property type="entry name" value="XANTHINE-URACIL / VITAMIN C PERMEASE FAMILY MEMBER"/>
    <property type="match status" value="1"/>
</dbReference>
<reference evidence="8 9" key="2">
    <citation type="submission" date="2019-04" db="EMBL/GenBank/DDBJ databases">
        <title>The genome sequence of big-headed turtle.</title>
        <authorList>
            <person name="Gong S."/>
        </authorList>
    </citation>
    <scope>NUCLEOTIDE SEQUENCE [LARGE SCALE GENOMIC DNA]</scope>
    <source>
        <strain evidence="8">DO16091913</strain>
        <tissue evidence="8">Muscle</tissue>
    </source>
</reference>
<reference evidence="8 9" key="1">
    <citation type="submission" date="2019-04" db="EMBL/GenBank/DDBJ databases">
        <title>Draft genome of the big-headed turtle Platysternon megacephalum.</title>
        <authorList>
            <person name="Gong S."/>
        </authorList>
    </citation>
    <scope>NUCLEOTIDE SEQUENCE [LARGE SCALE GENOMIC DNA]</scope>
    <source>
        <strain evidence="8">DO16091913</strain>
        <tissue evidence="8">Muscle</tissue>
    </source>
</reference>
<evidence type="ECO:0000313" key="8">
    <source>
        <dbReference type="EMBL" id="TFK03373.1"/>
    </source>
</evidence>
<dbReference type="AlphaFoldDB" id="A0A4D9E8D6"/>
<keyword evidence="5 7" id="KW-0472">Membrane</keyword>
<evidence type="ECO:0000256" key="3">
    <source>
        <dbReference type="ARBA" id="ARBA00022692"/>
    </source>
</evidence>
<feature type="transmembrane region" description="Helical" evidence="7">
    <location>
        <begin position="97"/>
        <end position="119"/>
    </location>
</feature>
<keyword evidence="9" id="KW-1185">Reference proteome</keyword>
<feature type="transmembrane region" description="Helical" evidence="7">
    <location>
        <begin position="480"/>
        <end position="497"/>
    </location>
</feature>
<keyword evidence="3 7" id="KW-0812">Transmembrane</keyword>
<accession>A0A4D9E8D6</accession>
<feature type="compositionally biased region" description="Basic and acidic residues" evidence="6">
    <location>
        <begin position="613"/>
        <end position="626"/>
    </location>
</feature>
<comment type="caution">
    <text evidence="8">The sequence shown here is derived from an EMBL/GenBank/DDBJ whole genome shotgun (WGS) entry which is preliminary data.</text>
</comment>
<dbReference type="InterPro" id="IPR006043">
    <property type="entry name" value="NCS2"/>
</dbReference>
<evidence type="ECO:0000256" key="2">
    <source>
        <dbReference type="ARBA" id="ARBA00008821"/>
    </source>
</evidence>
<feature type="transmembrane region" description="Helical" evidence="7">
    <location>
        <begin position="178"/>
        <end position="196"/>
    </location>
</feature>
<dbReference type="Proteomes" id="UP000297703">
    <property type="component" value="Unassembled WGS sequence"/>
</dbReference>
<feature type="transmembrane region" description="Helical" evidence="7">
    <location>
        <begin position="59"/>
        <end position="85"/>
    </location>
</feature>
<feature type="transmembrane region" description="Helical" evidence="7">
    <location>
        <begin position="517"/>
        <end position="537"/>
    </location>
</feature>
<comment type="similarity">
    <text evidence="2">Belongs to the nucleobase:cation symporter-2 (NCS2) (TC 2.A.40) family.</text>
</comment>
<gene>
    <name evidence="8" type="ORF">DR999_PMT14246</name>
</gene>
<feature type="region of interest" description="Disordered" evidence="6">
    <location>
        <begin position="594"/>
        <end position="626"/>
    </location>
</feature>
<dbReference type="GO" id="GO:0016020">
    <property type="term" value="C:membrane"/>
    <property type="evidence" value="ECO:0007669"/>
    <property type="project" value="UniProtKB-SubCell"/>
</dbReference>
<evidence type="ECO:0000256" key="6">
    <source>
        <dbReference type="SAM" id="MobiDB-lite"/>
    </source>
</evidence>
<evidence type="ECO:0000313" key="9">
    <source>
        <dbReference type="Proteomes" id="UP000297703"/>
    </source>
</evidence>
<dbReference type="GO" id="GO:0022857">
    <property type="term" value="F:transmembrane transporter activity"/>
    <property type="evidence" value="ECO:0007669"/>
    <property type="project" value="InterPro"/>
</dbReference>
<dbReference type="EMBL" id="QXTE01000159">
    <property type="protein sequence ID" value="TFK03373.1"/>
    <property type="molecule type" value="Genomic_DNA"/>
</dbReference>
<feature type="transmembrane region" description="Helical" evidence="7">
    <location>
        <begin position="449"/>
        <end position="468"/>
    </location>
</feature>
<feature type="transmembrane region" description="Helical" evidence="7">
    <location>
        <begin position="333"/>
        <end position="351"/>
    </location>
</feature>